<evidence type="ECO:0000256" key="1">
    <source>
        <dbReference type="ARBA" id="ARBA00004743"/>
    </source>
</evidence>
<dbReference type="GO" id="GO:0043714">
    <property type="term" value="F:(R)-citramalate synthase activity"/>
    <property type="evidence" value="ECO:0007669"/>
    <property type="project" value="UniProtKB-UniRule"/>
</dbReference>
<gene>
    <name evidence="11" type="ORF">SAMN05660653_02070</name>
</gene>
<dbReference type="InterPro" id="IPR013709">
    <property type="entry name" value="2-isopropylmalate_synth_dimer"/>
</dbReference>
<dbReference type="InterPro" id="IPR013785">
    <property type="entry name" value="Aldolase_TIM"/>
</dbReference>
<dbReference type="NCBIfam" id="TIGR00977">
    <property type="entry name" value="citramal_synth"/>
    <property type="match status" value="1"/>
</dbReference>
<evidence type="ECO:0000256" key="8">
    <source>
        <dbReference type="NCBIfam" id="TIGR00977"/>
    </source>
</evidence>
<dbReference type="Pfam" id="PF22617">
    <property type="entry name" value="HCS_D2"/>
    <property type="match status" value="1"/>
</dbReference>
<keyword evidence="3" id="KW-0028">Amino-acid biosynthesis</keyword>
<dbReference type="InterPro" id="IPR036230">
    <property type="entry name" value="LeuA_allosteric_dom_sf"/>
</dbReference>
<dbReference type="PROSITE" id="PS00815">
    <property type="entry name" value="AIPM_HOMOCIT_SYNTH_1"/>
    <property type="match status" value="1"/>
</dbReference>
<keyword evidence="12" id="KW-1185">Reference proteome</keyword>
<dbReference type="Gene3D" id="3.30.160.270">
    <property type="match status" value="1"/>
</dbReference>
<dbReference type="Pfam" id="PF08502">
    <property type="entry name" value="LeuA_dimer"/>
    <property type="match status" value="1"/>
</dbReference>
<organism evidence="11 12">
    <name type="scientific">Desulfonatronum thiosulfatophilum</name>
    <dbReference type="NCBI Taxonomy" id="617002"/>
    <lineage>
        <taxon>Bacteria</taxon>
        <taxon>Pseudomonadati</taxon>
        <taxon>Thermodesulfobacteriota</taxon>
        <taxon>Desulfovibrionia</taxon>
        <taxon>Desulfovibrionales</taxon>
        <taxon>Desulfonatronaceae</taxon>
        <taxon>Desulfonatronum</taxon>
    </lineage>
</organism>
<dbReference type="OrthoDB" id="9803573at2"/>
<dbReference type="SUPFAM" id="SSF110921">
    <property type="entry name" value="2-isopropylmalate synthase LeuA, allosteric (dimerisation) domain"/>
    <property type="match status" value="1"/>
</dbReference>
<dbReference type="InterPro" id="IPR005675">
    <property type="entry name" value="Citramal_synthase"/>
</dbReference>
<name>A0A1G6DD53_9BACT</name>
<evidence type="ECO:0000313" key="12">
    <source>
        <dbReference type="Proteomes" id="UP000198771"/>
    </source>
</evidence>
<accession>A0A1G6DD53</accession>
<comment type="pathway">
    <text evidence="1">Amino-acid biosynthesis; L-isoleucine biosynthesis; 2-oxobutanoate from pyruvate: step 1/3.</text>
</comment>
<dbReference type="STRING" id="617002.SAMN05660653_02070"/>
<dbReference type="Gene3D" id="1.10.238.260">
    <property type="match status" value="1"/>
</dbReference>
<dbReference type="EC" id="2.3.3.21" evidence="8"/>
<keyword evidence="4" id="KW-0412">Isoleucine biosynthesis</keyword>
<evidence type="ECO:0000259" key="10">
    <source>
        <dbReference type="PROSITE" id="PS50991"/>
    </source>
</evidence>
<dbReference type="RefSeq" id="WP_092121075.1">
    <property type="nucleotide sequence ID" value="NZ_FMXO01000011.1"/>
</dbReference>
<dbReference type="Proteomes" id="UP000198771">
    <property type="component" value="Unassembled WGS sequence"/>
</dbReference>
<dbReference type="EMBL" id="FMXO01000011">
    <property type="protein sequence ID" value="SDB43060.1"/>
    <property type="molecule type" value="Genomic_DNA"/>
</dbReference>
<dbReference type="CDD" id="cd07941">
    <property type="entry name" value="DRE_TIM_LeuA3"/>
    <property type="match status" value="1"/>
</dbReference>
<keyword evidence="5 9" id="KW-0808">Transferase</keyword>
<dbReference type="Pfam" id="PF00682">
    <property type="entry name" value="HMGL-like"/>
    <property type="match status" value="1"/>
</dbReference>
<evidence type="ECO:0000256" key="7">
    <source>
        <dbReference type="ARBA" id="ARBA00048263"/>
    </source>
</evidence>
<dbReference type="PROSITE" id="PS50991">
    <property type="entry name" value="PYR_CT"/>
    <property type="match status" value="1"/>
</dbReference>
<protein>
    <recommendedName>
        <fullName evidence="8">Citramalate synthase</fullName>
        <ecNumber evidence="8">2.3.3.21</ecNumber>
    </recommendedName>
</protein>
<sequence length="536" mass="59647">MTHISIYDTTLRDGTQAEDLHLSTEDKVRIAQKLDDLGIAYIEGGWPVSNPTDQQFFKEIKNYDLKHARVTCFGSTHNPKQTPDKDPNLKSVIQAKTDVITLFGKTWDIHVKEALRTTLEHNLEIISGSLAFVRPEVRELFFDAEHFFDGFKAQPDYALLCLRKAWEAGADVLVLCDTNGGCLPHEVGEIVAQVQKELPGAKLGIHTHNDSETAVASSLIAVRNGAVQVQGTMNGYGERCGNANLCSVIPNLQLKMGCTCLPEGHLELLASTSHFVSEVANLKPFLRQPFVGNSAFAHKGGIHVSAVTRNPRTYEHIEPELVGNKQRVLLSDLAGRSNILFKAKQFGFHLEKDDPFVSELLAEIKTRESKGYEYAAAEASFELLLNQTLGRMRRYFSLLSFRVIDARHEDQAQPWAEATVMIKVGGVVEHTAAAGHGPVNALDHALRKALERFYPNLKEMRLLDFKVRVLSAQNGNSGTASNVRVLIESGDAQSRWITVGVSHNIIEASWQALEDSMNYKLFKDDQHKLQRITTDK</sequence>
<dbReference type="PANTHER" id="PTHR43538:SF1">
    <property type="entry name" value="(R)-CITRAMALATE SYNTHASE"/>
    <property type="match status" value="1"/>
</dbReference>
<dbReference type="AlphaFoldDB" id="A0A1G6DD53"/>
<evidence type="ECO:0000256" key="9">
    <source>
        <dbReference type="RuleBase" id="RU003523"/>
    </source>
</evidence>
<evidence type="ECO:0000256" key="4">
    <source>
        <dbReference type="ARBA" id="ARBA00022624"/>
    </source>
</evidence>
<dbReference type="SMART" id="SM00917">
    <property type="entry name" value="LeuA_dimer"/>
    <property type="match status" value="1"/>
</dbReference>
<evidence type="ECO:0000256" key="2">
    <source>
        <dbReference type="ARBA" id="ARBA00006154"/>
    </source>
</evidence>
<comment type="catalytic activity">
    <reaction evidence="7">
        <text>pyruvate + acetyl-CoA + H2O = (3R)-citramalate + CoA + H(+)</text>
        <dbReference type="Rhea" id="RHEA:19045"/>
        <dbReference type="ChEBI" id="CHEBI:15361"/>
        <dbReference type="ChEBI" id="CHEBI:15377"/>
        <dbReference type="ChEBI" id="CHEBI:15378"/>
        <dbReference type="ChEBI" id="CHEBI:30934"/>
        <dbReference type="ChEBI" id="CHEBI:57287"/>
        <dbReference type="ChEBI" id="CHEBI:57288"/>
        <dbReference type="EC" id="2.3.3.21"/>
    </reaction>
</comment>
<dbReference type="InterPro" id="IPR002034">
    <property type="entry name" value="AIPM/Hcit_synth_CS"/>
</dbReference>
<dbReference type="UniPathway" id="UPA00047">
    <property type="reaction ID" value="UER00066"/>
</dbReference>
<dbReference type="SUPFAM" id="SSF51569">
    <property type="entry name" value="Aldolase"/>
    <property type="match status" value="1"/>
</dbReference>
<dbReference type="InterPro" id="IPR000891">
    <property type="entry name" value="PYR_CT"/>
</dbReference>
<evidence type="ECO:0000256" key="5">
    <source>
        <dbReference type="ARBA" id="ARBA00022679"/>
    </source>
</evidence>
<reference evidence="11 12" key="1">
    <citation type="submission" date="2016-10" db="EMBL/GenBank/DDBJ databases">
        <authorList>
            <person name="de Groot N.N."/>
        </authorList>
    </citation>
    <scope>NUCLEOTIDE SEQUENCE [LARGE SCALE GENOMIC DNA]</scope>
    <source>
        <strain evidence="11 12">ASO4-2</strain>
    </source>
</reference>
<evidence type="ECO:0000313" key="11">
    <source>
        <dbReference type="EMBL" id="SDB43060.1"/>
    </source>
</evidence>
<proteinExistence type="inferred from homology"/>
<dbReference type="Gene3D" id="3.20.20.70">
    <property type="entry name" value="Aldolase class I"/>
    <property type="match status" value="1"/>
</dbReference>
<keyword evidence="6" id="KW-0100">Branched-chain amino acid biosynthesis</keyword>
<dbReference type="PANTHER" id="PTHR43538">
    <property type="entry name" value="ALPHA-IPM SYNTHASE/HOMOCITRATE SYNTHASE"/>
    <property type="match status" value="1"/>
</dbReference>
<comment type="similarity">
    <text evidence="2 9">Belongs to the alpha-IPM synthase/homocitrate synthase family.</text>
</comment>
<evidence type="ECO:0000256" key="6">
    <source>
        <dbReference type="ARBA" id="ARBA00023304"/>
    </source>
</evidence>
<dbReference type="GO" id="GO:0009097">
    <property type="term" value="P:isoleucine biosynthetic process"/>
    <property type="evidence" value="ECO:0007669"/>
    <property type="project" value="UniProtKB-UniRule"/>
</dbReference>
<dbReference type="InterPro" id="IPR054691">
    <property type="entry name" value="LeuA/HCS_post-cat"/>
</dbReference>
<feature type="domain" description="Pyruvate carboxyltransferase" evidence="10">
    <location>
        <begin position="4"/>
        <end position="267"/>
    </location>
</feature>
<dbReference type="GO" id="GO:0009098">
    <property type="term" value="P:L-leucine biosynthetic process"/>
    <property type="evidence" value="ECO:0007669"/>
    <property type="project" value="InterPro"/>
</dbReference>
<dbReference type="GO" id="GO:0003852">
    <property type="term" value="F:2-isopropylmalate synthase activity"/>
    <property type="evidence" value="ECO:0007669"/>
    <property type="project" value="InterPro"/>
</dbReference>
<evidence type="ECO:0000256" key="3">
    <source>
        <dbReference type="ARBA" id="ARBA00022605"/>
    </source>
</evidence>